<dbReference type="GO" id="GO:0016811">
    <property type="term" value="F:hydrolase activity, acting on carbon-nitrogen (but not peptide) bonds, in linear amides"/>
    <property type="evidence" value="ECO:0007669"/>
    <property type="project" value="TreeGrafter"/>
</dbReference>
<dbReference type="Pfam" id="PF02585">
    <property type="entry name" value="PIG-L"/>
    <property type="match status" value="1"/>
</dbReference>
<dbReference type="InterPro" id="IPR024078">
    <property type="entry name" value="LmbE-like_dom_sf"/>
</dbReference>
<evidence type="ECO:0000313" key="3">
    <source>
        <dbReference type="Proteomes" id="UP000077659"/>
    </source>
</evidence>
<dbReference type="EC" id="3.5.1.-" evidence="1"/>
<evidence type="ECO:0000313" key="2">
    <source>
        <dbReference type="EMBL" id="OAG65692.1"/>
    </source>
</evidence>
<dbReference type="EMBL" id="LXNG01000056">
    <property type="protein sequence ID" value="OAG65692.1"/>
    <property type="molecule type" value="Genomic_DNA"/>
</dbReference>
<organism evidence="2 3">
    <name type="scientific">Xanthomonas floridensis</name>
    <dbReference type="NCBI Taxonomy" id="1843580"/>
    <lineage>
        <taxon>Bacteria</taxon>
        <taxon>Pseudomonadati</taxon>
        <taxon>Pseudomonadota</taxon>
        <taxon>Gammaproteobacteria</taxon>
        <taxon>Lysobacterales</taxon>
        <taxon>Lysobacteraceae</taxon>
        <taxon>Xanthomonas</taxon>
    </lineage>
</organism>
<name>A0A1A9M6E3_9XANT</name>
<dbReference type="EMBL" id="JAYFSO010000008">
    <property type="protein sequence ID" value="MEA5123827.1"/>
    <property type="molecule type" value="Genomic_DNA"/>
</dbReference>
<dbReference type="Proteomes" id="UP000077659">
    <property type="component" value="Unassembled WGS sequence"/>
</dbReference>
<sequence>MAAVRGEHIEGQGVPEARWQASRQLIELPSTSIEQLLGDTSRLVVVSPHPDDEVLGCGGLLAMAVASGRQVLIVSVTDGEAAYPQEDAWPPARLAAARRDELRDALACLGIASSHVVRLDVGDGQVRAGVSALGAQLSELLQATDAVLVTYARDGHPDHEACADAAISAAAHCQARLIQFPVWAWHWDNPDHSQMLASATRLALPSAAHTAKMQAMAAFRTQTGHVTPALRSPILPDWALARFRRDFEVYLP</sequence>
<accession>A0A1A9M6E3</accession>
<protein>
    <submittedName>
        <fullName evidence="2">N-acetylglucosaminylphosphatidylinositol deacetylase</fullName>
    </submittedName>
    <submittedName>
        <fullName evidence="1">PIG-L family deacetylase</fullName>
        <ecNumber evidence="1">3.5.1.-</ecNumber>
    </submittedName>
</protein>
<dbReference type="PANTHER" id="PTHR12993">
    <property type="entry name" value="N-ACETYLGLUCOSAMINYL-PHOSPHATIDYLINOSITOL DE-N-ACETYLASE-RELATED"/>
    <property type="match status" value="1"/>
</dbReference>
<keyword evidence="1" id="KW-0378">Hydrolase</keyword>
<dbReference type="SUPFAM" id="SSF102588">
    <property type="entry name" value="LmbE-like"/>
    <property type="match status" value="1"/>
</dbReference>
<comment type="caution">
    <text evidence="2">The sequence shown here is derived from an EMBL/GenBank/DDBJ whole genome shotgun (WGS) entry which is preliminary data.</text>
</comment>
<dbReference type="Gene3D" id="3.40.50.10320">
    <property type="entry name" value="LmbE-like"/>
    <property type="match status" value="1"/>
</dbReference>
<proteinExistence type="predicted"/>
<dbReference type="AlphaFoldDB" id="A0A1A9M6E3"/>
<keyword evidence="4" id="KW-1185">Reference proteome</keyword>
<reference evidence="1 4" key="2">
    <citation type="submission" date="2023-12" db="EMBL/GenBank/DDBJ databases">
        <title>Genome sequencing of Xanthomonas floridensis.</title>
        <authorList>
            <person name="Greer S."/>
            <person name="Harrison J."/>
            <person name="Grant M."/>
            <person name="Vicente J."/>
            <person name="Studholme D."/>
        </authorList>
    </citation>
    <scope>NUCLEOTIDE SEQUENCE [LARGE SCALE GENOMIC DNA]</scope>
    <source>
        <strain evidence="1 4">WHRI 8848</strain>
    </source>
</reference>
<dbReference type="PANTHER" id="PTHR12993:SF29">
    <property type="entry name" value="BLR3841 PROTEIN"/>
    <property type="match status" value="1"/>
</dbReference>
<reference evidence="2 3" key="1">
    <citation type="submission" date="2016-05" db="EMBL/GenBank/DDBJ databases">
        <title>Pathogenic, phenotypic and molecular characterisation of Xanthomonas nasturtii sp. nov. and Xanthomonas floridensis sp. nov., new species of Xanthomonas associated with watercress production in Florida.</title>
        <authorList>
            <person name="Vicente J.G."/>
            <person name="Rothwell S."/>
            <person name="Holub E.B."/>
            <person name="Studholme D.J."/>
        </authorList>
    </citation>
    <scope>NUCLEOTIDE SEQUENCE [LARGE SCALE GENOMIC DNA]</scope>
    <source>
        <strain evidence="2 3">WHRI 8848</strain>
    </source>
</reference>
<dbReference type="RefSeq" id="WP_064510870.1">
    <property type="nucleotide sequence ID" value="NZ_JAYFSN010000007.1"/>
</dbReference>
<dbReference type="Proteomes" id="UP001303614">
    <property type="component" value="Unassembled WGS sequence"/>
</dbReference>
<gene>
    <name evidence="2" type="ORF">A7D17_08240</name>
    <name evidence="1" type="ORF">VB146_08145</name>
</gene>
<evidence type="ECO:0000313" key="4">
    <source>
        <dbReference type="Proteomes" id="UP001303614"/>
    </source>
</evidence>
<evidence type="ECO:0000313" key="1">
    <source>
        <dbReference type="EMBL" id="MEA5123827.1"/>
    </source>
</evidence>
<dbReference type="STRING" id="1843580.A7D17_08240"/>
<dbReference type="OrthoDB" id="9790023at2"/>
<dbReference type="InterPro" id="IPR003737">
    <property type="entry name" value="GlcNAc_PI_deacetylase-related"/>
</dbReference>